<dbReference type="EMBL" id="VFWZ01000002">
    <property type="protein sequence ID" value="TPN87806.1"/>
    <property type="molecule type" value="Genomic_DNA"/>
</dbReference>
<keyword evidence="5 7" id="KW-0378">Hydrolase</keyword>
<dbReference type="Gene3D" id="3.30.750.44">
    <property type="match status" value="1"/>
</dbReference>
<dbReference type="Proteomes" id="UP000315540">
    <property type="component" value="Unassembled WGS sequence"/>
</dbReference>
<dbReference type="InterPro" id="IPR029414">
    <property type="entry name" value="Tricorn_PDZ"/>
</dbReference>
<dbReference type="RefSeq" id="WP_140592445.1">
    <property type="nucleotide sequence ID" value="NZ_VFWZ01000002.1"/>
</dbReference>
<protein>
    <recommendedName>
        <fullName evidence="7">Tricorn protease homolog</fullName>
        <ecNumber evidence="7">3.4.21.-</ecNumber>
    </recommendedName>
</protein>
<dbReference type="Gene3D" id="2.130.10.10">
    <property type="entry name" value="YVTN repeat-like/Quinoprotein amine dehydrogenase"/>
    <property type="match status" value="1"/>
</dbReference>
<dbReference type="PANTHER" id="PTHR43253:SF1">
    <property type="entry name" value="TRICORN PROTEASE HOMOLOG 2-RELATED"/>
    <property type="match status" value="1"/>
</dbReference>
<comment type="function">
    <text evidence="7">Degrades oligopeptides.</text>
</comment>
<evidence type="ECO:0000313" key="11">
    <source>
        <dbReference type="EMBL" id="TPN87806.1"/>
    </source>
</evidence>
<dbReference type="CDD" id="cd07562">
    <property type="entry name" value="Peptidase_S41_TRI"/>
    <property type="match status" value="1"/>
</dbReference>
<dbReference type="PIRSF" id="PIRSF036421">
    <property type="entry name" value="Tricorn_protease"/>
    <property type="match status" value="1"/>
</dbReference>
<dbReference type="InterPro" id="IPR012393">
    <property type="entry name" value="Tricorn_protease"/>
</dbReference>
<dbReference type="SUPFAM" id="SSF69304">
    <property type="entry name" value="Tricorn protease N-terminal domain"/>
    <property type="match status" value="1"/>
</dbReference>
<keyword evidence="6 7" id="KW-0720">Serine protease</keyword>
<feature type="compositionally biased region" description="Basic and acidic residues" evidence="9">
    <location>
        <begin position="557"/>
        <end position="579"/>
    </location>
</feature>
<dbReference type="Pfam" id="PF26549">
    <property type="entry name" value="Tricorn_N"/>
    <property type="match status" value="1"/>
</dbReference>
<sequence>MYSLTKFTTHTFFIILGYLLPQVMFSQLPAKMIQFPDVSATQICFTYANDLWIVGKNGGTAYRLTTKKGNETMGKFSPDGKTIAFNANYDGNTDVYTIPVTGGIPKRITTHGMPDEIKGWTSDGKYLIYTSDMKSGKQRFSQAYKISAEGGLPIKMPMSKVEELDIHKDGNRVAMTDKSRLRRNWKRYRGGMAADIYLFDLKTLTSENITKSDNNDEVPMWDDNDLYYVSDRDENKKFNIWKYNIDSKAHEQITFFKDFDIERPSMGASEIVFEAGGTLYLLDLASKNTKEVSINVVGDFTELKPTVKKAEKYIHSVHLAPDGNRVIVGARGEVFSVPKKEGITQNLTRTSGVAERYPSWSPNGRYIAYWSDQTGEYELMIRDLKDNSEKQIGQQGPGFRYQLFWSPDSKKLIFVDQAMQIRLADITANTITIIDQETQLFQGGLSGFSASWSNDSKYVTYANSHKNNNQQIIVYEVDKKQKHTITSGFYNESNPVFSEDNKYIYCTTDRAFDPLYSDFDNSWIYPNSTKIAMLPLTKDAVHPIELKNDTVAIQEENTTKDKDKKGKKKEKEDKDEEKTTPTVIDFDEIESRMIILPVKLGNIGRLSAAKNKIIFLAHSRTGASEEKSVLKYYDFEEDEEKVILKNVDDYELSFDRKSILAFSDRKMSVVDVAKDQSFEDKIDTSNMDMTVDPQKEWKQIFTDVWRLQRDFFYDKNMHGVDWQAIKAKYEPLLEYVASRNDLNKIIGSVIAELNASHTYRGGGDAERAATKKMGYLGVDWEIDQGKYRIKKIITPAAWDTEVKSPLKKPGVLVEEGDYILKINGITLTDYKDPYVALEGKAGQTIEITVSKTPDGKNSKQYLVETLADERRLRNLAWIEEKRKYVDQKSGGRIGYIYVPSTGIDGQEELVRMFYGQHHKDGLIIDERFNNGGQIPDRFVELLDRPVLNYFKVRDGQDWTWPPRSHNGPKAMLINGWSGSGGDAFPDYFRQREIGPLIGTKTWGGLIGISGSPELIDGGIVTVPTFRMYYPNGTWFAEGHGVDPDIYVAEDPGKEAQGIDVQLDRAISEILNKLEEKDKQPKQKVPAPEDRSK</sequence>
<dbReference type="Pfam" id="PF14685">
    <property type="entry name" value="PDZ_Tricorn"/>
    <property type="match status" value="1"/>
</dbReference>
<evidence type="ECO:0000256" key="8">
    <source>
        <dbReference type="PIRSR" id="PIRSR036421-1"/>
    </source>
</evidence>
<dbReference type="InterPro" id="IPR005151">
    <property type="entry name" value="Tail-specific_protease"/>
</dbReference>
<feature type="active site" description="Nucleophile" evidence="8">
    <location>
        <position position="979"/>
    </location>
</feature>
<evidence type="ECO:0000256" key="5">
    <source>
        <dbReference type="ARBA" id="ARBA00022801"/>
    </source>
</evidence>
<comment type="subcellular location">
    <subcellularLocation>
        <location evidence="1 7">Cytoplasm</location>
    </subcellularLocation>
</comment>
<accession>A0A504JA40</accession>
<evidence type="ECO:0000256" key="1">
    <source>
        <dbReference type="ARBA" id="ARBA00004496"/>
    </source>
</evidence>
<dbReference type="SMART" id="SM00245">
    <property type="entry name" value="TSPc"/>
    <property type="match status" value="1"/>
</dbReference>
<evidence type="ECO:0000256" key="6">
    <source>
        <dbReference type="ARBA" id="ARBA00022825"/>
    </source>
</evidence>
<dbReference type="PANTHER" id="PTHR43253">
    <property type="entry name" value="TRICORN PROTEASE HOMOLOG 2-RELATED"/>
    <property type="match status" value="1"/>
</dbReference>
<keyword evidence="12" id="KW-1185">Reference proteome</keyword>
<comment type="similarity">
    <text evidence="2 7">Belongs to the peptidase S41B family.</text>
</comment>
<dbReference type="Gene3D" id="2.30.42.10">
    <property type="match status" value="1"/>
</dbReference>
<dbReference type="InterPro" id="IPR036034">
    <property type="entry name" value="PDZ_sf"/>
</dbReference>
<keyword evidence="4 7" id="KW-0645">Protease</keyword>
<dbReference type="InterPro" id="IPR015943">
    <property type="entry name" value="WD40/YVTN_repeat-like_dom_sf"/>
</dbReference>
<gene>
    <name evidence="11" type="ORF">FHK87_09540</name>
</gene>
<dbReference type="Pfam" id="PF03572">
    <property type="entry name" value="Peptidase_S41"/>
    <property type="match status" value="1"/>
</dbReference>
<dbReference type="SUPFAM" id="SSF50156">
    <property type="entry name" value="PDZ domain-like"/>
    <property type="match status" value="1"/>
</dbReference>
<evidence type="ECO:0000256" key="7">
    <source>
        <dbReference type="PIRNR" id="PIRNR036421"/>
    </source>
</evidence>
<dbReference type="AlphaFoldDB" id="A0A504JA40"/>
<evidence type="ECO:0000256" key="9">
    <source>
        <dbReference type="SAM" id="MobiDB-lite"/>
    </source>
</evidence>
<evidence type="ECO:0000256" key="4">
    <source>
        <dbReference type="ARBA" id="ARBA00022670"/>
    </source>
</evidence>
<comment type="caution">
    <text evidence="11">The sequence shown here is derived from an EMBL/GenBank/DDBJ whole genome shotgun (WGS) entry which is preliminary data.</text>
</comment>
<organism evidence="11 12">
    <name type="scientific">Aquimarina algicola</name>
    <dbReference type="NCBI Taxonomy" id="2589995"/>
    <lineage>
        <taxon>Bacteria</taxon>
        <taxon>Pseudomonadati</taxon>
        <taxon>Bacteroidota</taxon>
        <taxon>Flavobacteriia</taxon>
        <taxon>Flavobacteriales</taxon>
        <taxon>Flavobacteriaceae</taxon>
        <taxon>Aquimarina</taxon>
    </lineage>
</organism>
<dbReference type="GO" id="GO:0006508">
    <property type="term" value="P:proteolysis"/>
    <property type="evidence" value="ECO:0007669"/>
    <property type="project" value="UniProtKB-UniRule"/>
</dbReference>
<evidence type="ECO:0000259" key="10">
    <source>
        <dbReference type="SMART" id="SM00245"/>
    </source>
</evidence>
<feature type="region of interest" description="Disordered" evidence="9">
    <location>
        <begin position="1072"/>
        <end position="1092"/>
    </location>
</feature>
<feature type="active site" description="Charge relay system" evidence="8">
    <location>
        <position position="1037"/>
    </location>
</feature>
<dbReference type="Pfam" id="PF14684">
    <property type="entry name" value="Tricorn_C1"/>
    <property type="match status" value="1"/>
</dbReference>
<dbReference type="GO" id="GO:0005737">
    <property type="term" value="C:cytoplasm"/>
    <property type="evidence" value="ECO:0007669"/>
    <property type="project" value="UniProtKB-SubCell"/>
</dbReference>
<dbReference type="GO" id="GO:0008236">
    <property type="term" value="F:serine-type peptidase activity"/>
    <property type="evidence" value="ECO:0007669"/>
    <property type="project" value="UniProtKB-UniRule"/>
</dbReference>
<dbReference type="Gene3D" id="3.90.226.10">
    <property type="entry name" value="2-enoyl-CoA Hydratase, Chain A, domain 1"/>
    <property type="match status" value="1"/>
</dbReference>
<feature type="domain" description="Tail specific protease" evidence="10">
    <location>
        <begin position="842"/>
        <end position="1048"/>
    </location>
</feature>
<dbReference type="SUPFAM" id="SSF52096">
    <property type="entry name" value="ClpP/crotonase"/>
    <property type="match status" value="1"/>
</dbReference>
<evidence type="ECO:0000256" key="3">
    <source>
        <dbReference type="ARBA" id="ARBA00022490"/>
    </source>
</evidence>
<keyword evidence="3 7" id="KW-0963">Cytoplasm</keyword>
<dbReference type="Pfam" id="PF26550">
    <property type="entry name" value="Tricorn_2nd"/>
    <property type="match status" value="1"/>
</dbReference>
<feature type="region of interest" description="Disordered" evidence="9">
    <location>
        <begin position="555"/>
        <end position="579"/>
    </location>
</feature>
<dbReference type="EC" id="3.4.21.-" evidence="7"/>
<dbReference type="SUPFAM" id="SSF82171">
    <property type="entry name" value="DPP6 N-terminal domain-like"/>
    <property type="match status" value="1"/>
</dbReference>
<evidence type="ECO:0000313" key="12">
    <source>
        <dbReference type="Proteomes" id="UP000315540"/>
    </source>
</evidence>
<dbReference type="InterPro" id="IPR029045">
    <property type="entry name" value="ClpP/crotonase-like_dom_sf"/>
</dbReference>
<dbReference type="InterPro" id="IPR028204">
    <property type="entry name" value="Tricorn_C1"/>
</dbReference>
<evidence type="ECO:0000256" key="2">
    <source>
        <dbReference type="ARBA" id="ARBA00008524"/>
    </source>
</evidence>
<reference evidence="11 12" key="1">
    <citation type="submission" date="2019-06" db="EMBL/GenBank/DDBJ databases">
        <authorList>
            <person name="Meng X."/>
        </authorList>
    </citation>
    <scope>NUCLEOTIDE SEQUENCE [LARGE SCALE GENOMIC DNA]</scope>
    <source>
        <strain evidence="11 12">M625</strain>
    </source>
</reference>
<dbReference type="Gene3D" id="2.120.10.60">
    <property type="entry name" value="Tricorn protease N-terminal domain"/>
    <property type="match status" value="1"/>
</dbReference>
<dbReference type="OrthoDB" id="9815657at2"/>
<feature type="active site" description="Charge relay system" evidence="8">
    <location>
        <position position="757"/>
    </location>
</feature>
<name>A0A504JA40_9FLAO</name>
<proteinExistence type="inferred from homology"/>